<keyword evidence="5" id="KW-1185">Reference proteome</keyword>
<dbReference type="InterPro" id="IPR052913">
    <property type="entry name" value="Glycopeptide_resist_protein"/>
</dbReference>
<dbReference type="eggNOG" id="COG2720">
    <property type="taxonomic scope" value="Bacteria"/>
</dbReference>
<feature type="compositionally biased region" description="Low complexity" evidence="1">
    <location>
        <begin position="536"/>
        <end position="553"/>
    </location>
</feature>
<feature type="transmembrane region" description="Helical" evidence="2">
    <location>
        <begin position="37"/>
        <end position="59"/>
    </location>
</feature>
<dbReference type="EMBL" id="ACZL01000017">
    <property type="protein sequence ID" value="EHI55730.1"/>
    <property type="molecule type" value="Genomic_DNA"/>
</dbReference>
<dbReference type="STRING" id="679200.HMPREF9333_01077"/>
<name>G5GHN7_9FIRM</name>
<keyword evidence="2" id="KW-0472">Membrane</keyword>
<comment type="caution">
    <text evidence="4">The sequence shown here is derived from an EMBL/GenBank/DDBJ whole genome shotgun (WGS) entry which is preliminary data.</text>
</comment>
<evidence type="ECO:0000313" key="4">
    <source>
        <dbReference type="EMBL" id="EHI55730.1"/>
    </source>
</evidence>
<evidence type="ECO:0000256" key="2">
    <source>
        <dbReference type="SAM" id="Phobius"/>
    </source>
</evidence>
<proteinExistence type="predicted"/>
<keyword evidence="2" id="KW-1133">Transmembrane helix</keyword>
<dbReference type="AlphaFoldDB" id="G5GHN7"/>
<dbReference type="PANTHER" id="PTHR35788:SF1">
    <property type="entry name" value="EXPORTED PROTEIN"/>
    <property type="match status" value="1"/>
</dbReference>
<dbReference type="Pfam" id="PF12229">
    <property type="entry name" value="PG_binding_4"/>
    <property type="match status" value="1"/>
</dbReference>
<evidence type="ECO:0000259" key="3">
    <source>
        <dbReference type="Pfam" id="PF12229"/>
    </source>
</evidence>
<organism evidence="4 5">
    <name type="scientific">Johnsonella ignava ATCC 51276</name>
    <dbReference type="NCBI Taxonomy" id="679200"/>
    <lineage>
        <taxon>Bacteria</taxon>
        <taxon>Bacillati</taxon>
        <taxon>Bacillota</taxon>
        <taxon>Clostridia</taxon>
        <taxon>Lachnospirales</taxon>
        <taxon>Lachnospiraceae</taxon>
        <taxon>Johnsonella</taxon>
    </lineage>
</organism>
<feature type="compositionally biased region" description="Basic and acidic residues" evidence="1">
    <location>
        <begin position="430"/>
        <end position="440"/>
    </location>
</feature>
<feature type="region of interest" description="Disordered" evidence="1">
    <location>
        <begin position="412"/>
        <end position="440"/>
    </location>
</feature>
<accession>G5GHN7</accession>
<dbReference type="Pfam" id="PF04294">
    <property type="entry name" value="VanW"/>
    <property type="match status" value="1"/>
</dbReference>
<dbReference type="InterPro" id="IPR007391">
    <property type="entry name" value="Vancomycin_resist_VanW"/>
</dbReference>
<evidence type="ECO:0000256" key="1">
    <source>
        <dbReference type="SAM" id="MobiDB-lite"/>
    </source>
</evidence>
<dbReference type="InterPro" id="IPR022029">
    <property type="entry name" value="YoaR-like_PG-bd"/>
</dbReference>
<keyword evidence="2" id="KW-0812">Transmembrane</keyword>
<dbReference type="PATRIC" id="fig|679200.3.peg.1143"/>
<evidence type="ECO:0000313" key="5">
    <source>
        <dbReference type="Proteomes" id="UP000003011"/>
    </source>
</evidence>
<feature type="domain" description="YoaR-like putative peptidoglycan binding" evidence="3">
    <location>
        <begin position="142"/>
        <end position="221"/>
    </location>
</feature>
<reference evidence="4 5" key="1">
    <citation type="submission" date="2011-08" db="EMBL/GenBank/DDBJ databases">
        <title>The Genome Sequence of Johnsonella ignava ATCC 51276.</title>
        <authorList>
            <consortium name="The Broad Institute Genome Sequencing Platform"/>
            <person name="Earl A."/>
            <person name="Ward D."/>
            <person name="Feldgarden M."/>
            <person name="Gevers D."/>
            <person name="Izard J."/>
            <person name="Blanton J.M."/>
            <person name="Baranova O.V."/>
            <person name="Dewhirst F.E."/>
            <person name="Young S.K."/>
            <person name="Zeng Q."/>
            <person name="Gargeya S."/>
            <person name="Fitzgerald M."/>
            <person name="Haas B."/>
            <person name="Abouelleil A."/>
            <person name="Alvarado L."/>
            <person name="Arachchi H.M."/>
            <person name="Berlin A."/>
            <person name="Brown A."/>
            <person name="Chapman S.B."/>
            <person name="Chen Z."/>
            <person name="Dunbar C."/>
            <person name="Freedman E."/>
            <person name="Gearin G."/>
            <person name="Gellesch M."/>
            <person name="Goldberg J."/>
            <person name="Griggs A."/>
            <person name="Gujja S."/>
            <person name="Heiman D."/>
            <person name="Howarth C."/>
            <person name="Larson L."/>
            <person name="Lui A."/>
            <person name="MacDonald P.J.P."/>
            <person name="Montmayeur A."/>
            <person name="Murphy C."/>
            <person name="Neiman D."/>
            <person name="Pearson M."/>
            <person name="Priest M."/>
            <person name="Roberts A."/>
            <person name="Saif S."/>
            <person name="Shea T."/>
            <person name="Shenoy N."/>
            <person name="Sisk P."/>
            <person name="Stolte C."/>
            <person name="Sykes S."/>
            <person name="Wortman J."/>
            <person name="Nusbaum C."/>
            <person name="Birren B."/>
        </authorList>
    </citation>
    <scope>NUCLEOTIDE SEQUENCE [LARGE SCALE GENOMIC DNA]</scope>
    <source>
        <strain evidence="4 5">ATCC 51276</strain>
    </source>
</reference>
<dbReference type="OrthoDB" id="9797191at2"/>
<feature type="region of interest" description="Disordered" evidence="1">
    <location>
        <begin position="476"/>
        <end position="593"/>
    </location>
</feature>
<feature type="region of interest" description="Disordered" evidence="1">
    <location>
        <begin position="1"/>
        <end position="28"/>
    </location>
</feature>
<dbReference type="Proteomes" id="UP000003011">
    <property type="component" value="Unassembled WGS sequence"/>
</dbReference>
<feature type="compositionally biased region" description="Low complexity" evidence="1">
    <location>
        <begin position="560"/>
        <end position="572"/>
    </location>
</feature>
<dbReference type="PANTHER" id="PTHR35788">
    <property type="entry name" value="EXPORTED PROTEIN-RELATED"/>
    <property type="match status" value="1"/>
</dbReference>
<protein>
    <recommendedName>
        <fullName evidence="3">YoaR-like putative peptidoglycan binding domain-containing protein</fullName>
    </recommendedName>
</protein>
<sequence length="593" mass="63562">MAIKRNTRYRLAGSGSNRTDRPKRKNSNQSEWDYKKIAIFGGGLLIVLICIIIGIRAVIAGVGKGAKKESEAASSTEKILKEQVFVDSIPISGMSKAQARAAILRTYTWNMKVRLSGSSSADGEYTLKNMVEPTVDNLLDQIYSGAAEENYTLKFTGLDNEIAAEVAAMAQKWNVAAKNGSIAGFNKESGEFLYDDEQNGLKIDETKLTQDIKSALESKNFNTVITANSEVITPEITKEQAKAMYKVIGTFTTNTTQNKDRNTNISLAAQAIDGVIIPPGEEFSFNNATGNRTLERGYKPAGAYLDGVLIEEPGGGVCQVSSTLYNAVVFSGLETTERHAHTFEPTYCTPGEDAMVSYDGYAGPDMKFKNNSSTAIAIRAKLVEQKLSVSIVGMPILEEGVKISMESKKISENDDSVIQYEEDDSLPMGESREIKPATKGSRWETKLIKKKGNEVISSEFFHNSTYKGKGPIIKRNTAATAPPKSNQGSAASGNANTSLTAKKASKSSKSSSSSDSETIESRPDGSKTSSSSATRPGETTTKSSSGEPGSSSKHTKDSSGAKTSSAKASSTTQRSQGATETTEETIAPLNPNN</sequence>
<dbReference type="HOGENOM" id="CLU_011572_4_0_9"/>
<gene>
    <name evidence="4" type="ORF">HMPREF9333_01077</name>
</gene>
<feature type="compositionally biased region" description="Polar residues" evidence="1">
    <location>
        <begin position="477"/>
        <end position="500"/>
    </location>
</feature>
<dbReference type="RefSeq" id="WP_005540482.1">
    <property type="nucleotide sequence ID" value="NZ_JH378831.1"/>
</dbReference>